<proteinExistence type="predicted"/>
<gene>
    <name evidence="1" type="ORF">OUY22_10035</name>
</gene>
<evidence type="ECO:0000313" key="1">
    <source>
        <dbReference type="EMBL" id="MDA0633757.1"/>
    </source>
</evidence>
<dbReference type="Proteomes" id="UP001144036">
    <property type="component" value="Unassembled WGS sequence"/>
</dbReference>
<evidence type="ECO:0000313" key="2">
    <source>
        <dbReference type="Proteomes" id="UP001144036"/>
    </source>
</evidence>
<keyword evidence="2" id="KW-1185">Reference proteome</keyword>
<name>A0ABT4S961_9ACTN</name>
<dbReference type="EMBL" id="JAPNNL010000027">
    <property type="protein sequence ID" value="MDA0633757.1"/>
    <property type="molecule type" value="Genomic_DNA"/>
</dbReference>
<protein>
    <submittedName>
        <fullName evidence="1">Uncharacterized protein</fullName>
    </submittedName>
</protein>
<accession>A0ABT4S961</accession>
<organism evidence="1 2">
    <name type="scientific">Nonomuraea corallina</name>
    <dbReference type="NCBI Taxonomy" id="2989783"/>
    <lineage>
        <taxon>Bacteria</taxon>
        <taxon>Bacillati</taxon>
        <taxon>Actinomycetota</taxon>
        <taxon>Actinomycetes</taxon>
        <taxon>Streptosporangiales</taxon>
        <taxon>Streptosporangiaceae</taxon>
        <taxon>Nonomuraea</taxon>
    </lineage>
</organism>
<dbReference type="RefSeq" id="WP_270154559.1">
    <property type="nucleotide sequence ID" value="NZ_JAPNNL010000027.1"/>
</dbReference>
<reference evidence="1" key="1">
    <citation type="submission" date="2022-11" db="EMBL/GenBank/DDBJ databases">
        <title>Nonomuraea corallina sp. nov., a new species of the genus Nonomuraea isolated from sea side sediment in Thai sea.</title>
        <authorList>
            <person name="Ngamcharungchit C."/>
            <person name="Matsumoto A."/>
            <person name="Suriyachadkun C."/>
            <person name="Panbangred W."/>
            <person name="Inahashi Y."/>
            <person name="Intra B."/>
        </authorList>
    </citation>
    <scope>NUCLEOTIDE SEQUENCE</scope>
    <source>
        <strain evidence="1">MCN248</strain>
    </source>
</reference>
<sequence>MKYVDLDASMTLPGGEVVDGVIDPSGYLERLPELADALPPGARAFATDPLHYDFLGPRCVKDLTLARISYGPDGADPSLELAFRHSCFKHDEDLTITYQGVTSCVLDLAGMRGEVILDEILPDPAGCAHEIAFRPGTIAVRCRDLAATWETAECDRRRPPVRT</sequence>
<comment type="caution">
    <text evidence="1">The sequence shown here is derived from an EMBL/GenBank/DDBJ whole genome shotgun (WGS) entry which is preliminary data.</text>
</comment>